<protein>
    <recommendedName>
        <fullName evidence="5">Charged multivesicular body protein 2A</fullName>
    </recommendedName>
</protein>
<dbReference type="OrthoDB" id="10252926at2759"/>
<dbReference type="GeneID" id="20530326"/>
<proteinExistence type="predicted"/>
<evidence type="ECO:0000256" key="1">
    <source>
        <dbReference type="SAM" id="Coils"/>
    </source>
</evidence>
<evidence type="ECO:0000256" key="2">
    <source>
        <dbReference type="SAM" id="MobiDB-lite"/>
    </source>
</evidence>
<dbReference type="Gene3D" id="6.10.140.1230">
    <property type="match status" value="1"/>
</dbReference>
<dbReference type="Proteomes" id="UP000030693">
    <property type="component" value="Unassembled WGS sequence"/>
</dbReference>
<dbReference type="PANTHER" id="PTHR10476">
    <property type="entry name" value="CHARGED MULTIVESICULAR BODY PROTEIN"/>
    <property type="match status" value="1"/>
</dbReference>
<dbReference type="Pfam" id="PF03357">
    <property type="entry name" value="Snf7"/>
    <property type="match status" value="1"/>
</dbReference>
<accession>A0A058Z156</accession>
<dbReference type="OMA" id="KMAKMNQ"/>
<evidence type="ECO:0000313" key="3">
    <source>
        <dbReference type="EMBL" id="KCV67871.1"/>
    </source>
</evidence>
<gene>
    <name evidence="3" type="ORF">H696_05601</name>
</gene>
<dbReference type="RefSeq" id="XP_009497691.1">
    <property type="nucleotide sequence ID" value="XM_009499416.1"/>
</dbReference>
<organism evidence="3">
    <name type="scientific">Fonticula alba</name>
    <name type="common">Slime mold</name>
    <dbReference type="NCBI Taxonomy" id="691883"/>
    <lineage>
        <taxon>Eukaryota</taxon>
        <taxon>Rotosphaerida</taxon>
        <taxon>Fonticulaceae</taxon>
        <taxon>Fonticula</taxon>
    </lineage>
</organism>
<feature type="coiled-coil region" evidence="1">
    <location>
        <begin position="14"/>
        <end position="52"/>
    </location>
</feature>
<sequence>MWIFGKKETPEQMVRRYQRALDRSMRELDRERAKLENQEKKLMADIRRFAKQGQTKTCQIMAKDIVRTRRYVQKFIQMRTHLQAVSLKMQTMRSTQAMAQAMGGVTKAMRSLNNNLKMPAIQKIMQDFERESEMMSHKEEMMGDAIDDVLDEDGDEEEESNQILSQVLEEAGISISEQLGATPVGTTPQPGQKEDDLDRQLQQRLNGLRGE</sequence>
<dbReference type="AlphaFoldDB" id="A0A058Z156"/>
<feature type="compositionally biased region" description="Basic and acidic residues" evidence="2">
    <location>
        <begin position="192"/>
        <end position="201"/>
    </location>
</feature>
<evidence type="ECO:0000313" key="4">
    <source>
        <dbReference type="Proteomes" id="UP000030693"/>
    </source>
</evidence>
<dbReference type="GO" id="GO:0007034">
    <property type="term" value="P:vacuolar transport"/>
    <property type="evidence" value="ECO:0007669"/>
    <property type="project" value="InterPro"/>
</dbReference>
<evidence type="ECO:0008006" key="5">
    <source>
        <dbReference type="Google" id="ProtNLM"/>
    </source>
</evidence>
<dbReference type="eggNOG" id="KOG3230">
    <property type="taxonomic scope" value="Eukaryota"/>
</dbReference>
<name>A0A058Z156_FONAL</name>
<reference evidence="3" key="1">
    <citation type="submission" date="2013-04" db="EMBL/GenBank/DDBJ databases">
        <title>The Genome Sequence of Fonticula alba ATCC 38817.</title>
        <authorList>
            <consortium name="The Broad Institute Genomics Platform"/>
            <person name="Russ C."/>
            <person name="Cuomo C."/>
            <person name="Burger G."/>
            <person name="Gray M.W."/>
            <person name="Holland P.W.H."/>
            <person name="King N."/>
            <person name="Lang F.B.F."/>
            <person name="Roger A.J."/>
            <person name="Ruiz-Trillo I."/>
            <person name="Brown M."/>
            <person name="Walker B."/>
            <person name="Young S."/>
            <person name="Zeng Q."/>
            <person name="Gargeya S."/>
            <person name="Fitzgerald M."/>
            <person name="Haas B."/>
            <person name="Abouelleil A."/>
            <person name="Allen A.W."/>
            <person name="Alvarado L."/>
            <person name="Arachchi H.M."/>
            <person name="Berlin A.M."/>
            <person name="Chapman S.B."/>
            <person name="Gainer-Dewar J."/>
            <person name="Goldberg J."/>
            <person name="Griggs A."/>
            <person name="Gujja S."/>
            <person name="Hansen M."/>
            <person name="Howarth C."/>
            <person name="Imamovic A."/>
            <person name="Ireland A."/>
            <person name="Larimer J."/>
            <person name="McCowan C."/>
            <person name="Murphy C."/>
            <person name="Pearson M."/>
            <person name="Poon T.W."/>
            <person name="Priest M."/>
            <person name="Roberts A."/>
            <person name="Saif S."/>
            <person name="Shea T."/>
            <person name="Sisk P."/>
            <person name="Sykes S."/>
            <person name="Wortman J."/>
            <person name="Nusbaum C."/>
            <person name="Birren B."/>
        </authorList>
    </citation>
    <scope>NUCLEOTIDE SEQUENCE [LARGE SCALE GENOMIC DNA]</scope>
    <source>
        <strain evidence="3">ATCC 38817</strain>
    </source>
</reference>
<keyword evidence="1" id="KW-0175">Coiled coil</keyword>
<feature type="region of interest" description="Disordered" evidence="2">
    <location>
        <begin position="174"/>
        <end position="211"/>
    </location>
</feature>
<feature type="compositionally biased region" description="Polar residues" evidence="2">
    <location>
        <begin position="175"/>
        <end position="190"/>
    </location>
</feature>
<dbReference type="InterPro" id="IPR005024">
    <property type="entry name" value="Snf7_fam"/>
</dbReference>
<dbReference type="EMBL" id="KB932212">
    <property type="protein sequence ID" value="KCV67871.1"/>
    <property type="molecule type" value="Genomic_DNA"/>
</dbReference>
<keyword evidence="4" id="KW-1185">Reference proteome</keyword>
<dbReference type="STRING" id="691883.A0A058Z156"/>